<proteinExistence type="predicted"/>
<dbReference type="Gene3D" id="3.10.290.10">
    <property type="entry name" value="RNA-binding S4 domain"/>
    <property type="match status" value="1"/>
</dbReference>
<reference evidence="3" key="1">
    <citation type="journal article" date="2020" name="mSystems">
        <title>Genome- and Community-Level Interaction Insights into Carbon Utilization and Element Cycling Functions of Hydrothermarchaeota in Hydrothermal Sediment.</title>
        <authorList>
            <person name="Zhou Z."/>
            <person name="Liu Y."/>
            <person name="Xu W."/>
            <person name="Pan J."/>
            <person name="Luo Z.H."/>
            <person name="Li M."/>
        </authorList>
    </citation>
    <scope>NUCLEOTIDE SEQUENCE [LARGE SCALE GENOMIC DNA]</scope>
    <source>
        <strain evidence="3">HyVt-523</strain>
    </source>
</reference>
<protein>
    <submittedName>
        <fullName evidence="3">RNA-binding protein</fullName>
    </submittedName>
</protein>
<evidence type="ECO:0000256" key="1">
    <source>
        <dbReference type="PROSITE-ProRule" id="PRU00182"/>
    </source>
</evidence>
<dbReference type="Pfam" id="PF01479">
    <property type="entry name" value="S4"/>
    <property type="match status" value="1"/>
</dbReference>
<accession>A0A7C5WR08</accession>
<dbReference type="InterPro" id="IPR036986">
    <property type="entry name" value="S4_RNA-bd_sf"/>
</dbReference>
<dbReference type="AlphaFoldDB" id="A0A7C5WR08"/>
<dbReference type="Proteomes" id="UP000886105">
    <property type="component" value="Unassembled WGS sequence"/>
</dbReference>
<dbReference type="InterPro" id="IPR002942">
    <property type="entry name" value="S4_RNA-bd"/>
</dbReference>
<dbReference type="Gene3D" id="3.30.1370.160">
    <property type="match status" value="1"/>
</dbReference>
<feature type="domain" description="RNA-binding S4" evidence="2">
    <location>
        <begin position="147"/>
        <end position="190"/>
    </location>
</feature>
<dbReference type="EMBL" id="DRNZ01000080">
    <property type="protein sequence ID" value="HHO57774.1"/>
    <property type="molecule type" value="Genomic_DNA"/>
</dbReference>
<evidence type="ECO:0000313" key="3">
    <source>
        <dbReference type="EMBL" id="HHO57774.1"/>
    </source>
</evidence>
<gene>
    <name evidence="3" type="ORF">ENJ85_01220</name>
</gene>
<organism evidence="3">
    <name type="scientific">Oceanithermus profundus</name>
    <dbReference type="NCBI Taxonomy" id="187137"/>
    <lineage>
        <taxon>Bacteria</taxon>
        <taxon>Thermotogati</taxon>
        <taxon>Deinococcota</taxon>
        <taxon>Deinococci</taxon>
        <taxon>Thermales</taxon>
        <taxon>Thermaceae</taxon>
        <taxon>Oceanithermus</taxon>
    </lineage>
</organism>
<dbReference type="PROSITE" id="PS50889">
    <property type="entry name" value="S4"/>
    <property type="match status" value="1"/>
</dbReference>
<sequence length="221" mass="23520">MNLDDLVKKARGGRVVASGFLDPEAQEALRTLAAREGLGLAWFGGLPAAERRLGVLHPPEVPAVSDPTWVGWLAAEDPERAAARLRRTLDAGELGDVRPAPQGVLFATTRAAKARLAAAGLAAVDPPEERRPRERRKTRTLVVPSLRVDVVGAKGLGVSRSYFAKGVKAGKVRLRGRVAGAGDEVREGDTLIAEGLGQVTLVRVVGRTTRGNYKVELTAEK</sequence>
<evidence type="ECO:0000259" key="2">
    <source>
        <dbReference type="Pfam" id="PF01479"/>
    </source>
</evidence>
<keyword evidence="1" id="KW-0694">RNA-binding</keyword>
<dbReference type="GO" id="GO:0003723">
    <property type="term" value="F:RNA binding"/>
    <property type="evidence" value="ECO:0007669"/>
    <property type="project" value="UniProtKB-KW"/>
</dbReference>
<name>A0A7C5WR08_9DEIN</name>
<comment type="caution">
    <text evidence="3">The sequence shown here is derived from an EMBL/GenBank/DDBJ whole genome shotgun (WGS) entry which is preliminary data.</text>
</comment>